<dbReference type="AlphaFoldDB" id="A0A8T0HRZ2"/>
<evidence type="ECO:0000313" key="2">
    <source>
        <dbReference type="Proteomes" id="UP000822688"/>
    </source>
</evidence>
<keyword evidence="2" id="KW-1185">Reference proteome</keyword>
<reference evidence="1" key="1">
    <citation type="submission" date="2020-06" db="EMBL/GenBank/DDBJ databases">
        <title>WGS assembly of Ceratodon purpureus strain R40.</title>
        <authorList>
            <person name="Carey S.B."/>
            <person name="Jenkins J."/>
            <person name="Shu S."/>
            <person name="Lovell J.T."/>
            <person name="Sreedasyam A."/>
            <person name="Maumus F."/>
            <person name="Tiley G.P."/>
            <person name="Fernandez-Pozo N."/>
            <person name="Barry K."/>
            <person name="Chen C."/>
            <person name="Wang M."/>
            <person name="Lipzen A."/>
            <person name="Daum C."/>
            <person name="Saski C.A."/>
            <person name="Payton A.C."/>
            <person name="Mcbreen J.C."/>
            <person name="Conrad R.E."/>
            <person name="Kollar L.M."/>
            <person name="Olsson S."/>
            <person name="Huttunen S."/>
            <person name="Landis J.B."/>
            <person name="Wickett N.J."/>
            <person name="Johnson M.G."/>
            <person name="Rensing S.A."/>
            <person name="Grimwood J."/>
            <person name="Schmutz J."/>
            <person name="Mcdaniel S.F."/>
        </authorList>
    </citation>
    <scope>NUCLEOTIDE SEQUENCE</scope>
    <source>
        <strain evidence="1">R40</strain>
    </source>
</reference>
<organism evidence="1 2">
    <name type="scientific">Ceratodon purpureus</name>
    <name type="common">Fire moss</name>
    <name type="synonym">Dicranum purpureum</name>
    <dbReference type="NCBI Taxonomy" id="3225"/>
    <lineage>
        <taxon>Eukaryota</taxon>
        <taxon>Viridiplantae</taxon>
        <taxon>Streptophyta</taxon>
        <taxon>Embryophyta</taxon>
        <taxon>Bryophyta</taxon>
        <taxon>Bryophytina</taxon>
        <taxon>Bryopsida</taxon>
        <taxon>Dicranidae</taxon>
        <taxon>Pseudoditrichales</taxon>
        <taxon>Ditrichaceae</taxon>
        <taxon>Ceratodon</taxon>
    </lineage>
</organism>
<accession>A0A8T0HRZ2</accession>
<proteinExistence type="predicted"/>
<gene>
    <name evidence="1" type="ORF">KC19_VG186500</name>
</gene>
<evidence type="ECO:0000313" key="1">
    <source>
        <dbReference type="EMBL" id="KAG0573539.1"/>
    </source>
</evidence>
<protein>
    <submittedName>
        <fullName evidence="1">Uncharacterized protein</fullName>
    </submittedName>
</protein>
<dbReference type="EMBL" id="CM026426">
    <property type="protein sequence ID" value="KAG0573539.1"/>
    <property type="molecule type" value="Genomic_DNA"/>
</dbReference>
<comment type="caution">
    <text evidence="1">The sequence shown here is derived from an EMBL/GenBank/DDBJ whole genome shotgun (WGS) entry which is preliminary data.</text>
</comment>
<sequence length="386" mass="43858">MRPCSQVQSVLLYTQTTDEGDYIPRRIEINSWVALQPGKRGGHAHESKKYGSNSIIGAYKAQVLKFRVAAGSTSISEIKVQHAYMHRQVRLDPNAPVLESAWNYLYPSMYVDWIDPLSVMEPICVVHAEVGEASKGSRNHKQLLEVSVFFYNAKYYPSTTGGYGHVEAIPLPDFNNVAWPLPDMSTSEAFRAKLREDVLMSMKPSTGSKVTHISWFMPIGVMVDLFACASSIHKTRTLFVFKEISDELFDSLIDRGWNEKIVIGADVIKCLIDAKSVLFNFQFNRMRLIQGGRWEPMDQSEPIQIVKVDWAMGDWNHQLEVGINWSFESFQSEIQITLPSDAPTEFTMYIQHDGHASEKVNRRNEKKKIAGNVLPPKRLQLIPHPL</sequence>
<name>A0A8T0HRZ2_CERPU</name>
<dbReference type="Proteomes" id="UP000822688">
    <property type="component" value="Chromosome V"/>
</dbReference>